<accession>A0A1X7IJY4</accession>
<evidence type="ECO:0000313" key="5">
    <source>
        <dbReference type="Proteomes" id="UP000193804"/>
    </source>
</evidence>
<sequence>MELSSNMYRSIVKPFLDRFTALIALLIASPIFLIVSILLAIFQNGKIFFIQKRPGLNAHIFKLIKFKTMRDDKDETGSLLSDEKRLTWIGKFVRKTSMDEIPQLLNIIKGEMSFIGPRPLLVEYLPLYNDKQRKRHFVTPGITGWAQINGRNTISWQKKFEYDVWYVQHQSFLLDLKIIFMTIFKVFKAEGISGKGMATMEKFKGNE</sequence>
<reference evidence="5" key="1">
    <citation type="submission" date="2017-04" db="EMBL/GenBank/DDBJ databases">
        <authorList>
            <person name="Varghese N."/>
            <person name="Submissions S."/>
        </authorList>
    </citation>
    <scope>NUCLEOTIDE SEQUENCE [LARGE SCALE GENOMIC DNA]</scope>
    <source>
        <strain evidence="5">DSM 4125</strain>
    </source>
</reference>
<dbReference type="Proteomes" id="UP000193804">
    <property type="component" value="Unassembled WGS sequence"/>
</dbReference>
<keyword evidence="4" id="KW-0808">Transferase</keyword>
<name>A0A1X7IJY4_9BACT</name>
<dbReference type="InterPro" id="IPR003362">
    <property type="entry name" value="Bact_transf"/>
</dbReference>
<gene>
    <name evidence="4" type="ORF">SAMN05661096_00690</name>
</gene>
<protein>
    <submittedName>
        <fullName evidence="4">Sugar transferase involved in LPS biosynthesis (Colanic, teichoic acid)</fullName>
    </submittedName>
</protein>
<dbReference type="AlphaFoldDB" id="A0A1X7IJY4"/>
<proteinExistence type="inferred from homology"/>
<dbReference type="EMBL" id="FXAW01000001">
    <property type="protein sequence ID" value="SMG14630.1"/>
    <property type="molecule type" value="Genomic_DNA"/>
</dbReference>
<organism evidence="4 5">
    <name type="scientific">Marivirga sericea</name>
    <dbReference type="NCBI Taxonomy" id="1028"/>
    <lineage>
        <taxon>Bacteria</taxon>
        <taxon>Pseudomonadati</taxon>
        <taxon>Bacteroidota</taxon>
        <taxon>Cytophagia</taxon>
        <taxon>Cytophagales</taxon>
        <taxon>Marivirgaceae</taxon>
        <taxon>Marivirga</taxon>
    </lineage>
</organism>
<keyword evidence="5" id="KW-1185">Reference proteome</keyword>
<keyword evidence="2" id="KW-0472">Membrane</keyword>
<comment type="similarity">
    <text evidence="1">Belongs to the bacterial sugar transferase family.</text>
</comment>
<evidence type="ECO:0000259" key="3">
    <source>
        <dbReference type="Pfam" id="PF02397"/>
    </source>
</evidence>
<evidence type="ECO:0000313" key="4">
    <source>
        <dbReference type="EMBL" id="SMG14630.1"/>
    </source>
</evidence>
<feature type="domain" description="Bacterial sugar transferase" evidence="3">
    <location>
        <begin position="13"/>
        <end position="188"/>
    </location>
</feature>
<evidence type="ECO:0000256" key="1">
    <source>
        <dbReference type="ARBA" id="ARBA00006464"/>
    </source>
</evidence>
<dbReference type="PANTHER" id="PTHR30576:SF8">
    <property type="entry name" value="UNDECAPRENYL-PHOSPHATE GALACTOSE PHOSPHOTRANSFERASE"/>
    <property type="match status" value="1"/>
</dbReference>
<dbReference type="GO" id="GO:0016780">
    <property type="term" value="F:phosphotransferase activity, for other substituted phosphate groups"/>
    <property type="evidence" value="ECO:0007669"/>
    <property type="project" value="TreeGrafter"/>
</dbReference>
<keyword evidence="2" id="KW-0812">Transmembrane</keyword>
<dbReference type="STRING" id="1028.SAMN05661096_00690"/>
<feature type="transmembrane region" description="Helical" evidence="2">
    <location>
        <begin position="20"/>
        <end position="42"/>
    </location>
</feature>
<dbReference type="Pfam" id="PF02397">
    <property type="entry name" value="Bac_transf"/>
    <property type="match status" value="1"/>
</dbReference>
<keyword evidence="2" id="KW-1133">Transmembrane helix</keyword>
<dbReference type="PANTHER" id="PTHR30576">
    <property type="entry name" value="COLANIC BIOSYNTHESIS UDP-GLUCOSE LIPID CARRIER TRANSFERASE"/>
    <property type="match status" value="1"/>
</dbReference>
<evidence type="ECO:0000256" key="2">
    <source>
        <dbReference type="SAM" id="Phobius"/>
    </source>
</evidence>